<evidence type="ECO:0000259" key="1">
    <source>
        <dbReference type="PROSITE" id="PS51819"/>
    </source>
</evidence>
<dbReference type="PROSITE" id="PS51819">
    <property type="entry name" value="VOC"/>
    <property type="match status" value="1"/>
</dbReference>
<proteinExistence type="predicted"/>
<sequence length="114" mass="11845">MSSGINVIIYHVQDLARSKALFSTFLGAEPSTDSPYYVGFELDGQQIGLVPDGQQGGTNGPVCFRDVPDIAAAHQALVAAGAESHEEPHDVGGGLLVGSVKDTDGNVIGLRQQP</sequence>
<reference evidence="3 4" key="1">
    <citation type="submission" date="2023-05" db="EMBL/GenBank/DDBJ databases">
        <title>Streptantibioticus silvisoli sp. nov., acidotolerant actinomycetes 1 from pine litter.</title>
        <authorList>
            <person name="Swiecimska M."/>
            <person name="Golinska P."/>
            <person name="Sangal V."/>
            <person name="Wachnowicz B."/>
            <person name="Goodfellow M."/>
        </authorList>
    </citation>
    <scope>NUCLEOTIDE SEQUENCE</scope>
    <source>
        <strain evidence="3">SL13</strain>
        <strain evidence="2 4">SL54</strain>
    </source>
</reference>
<gene>
    <name evidence="2" type="ORF">POF43_001435</name>
    <name evidence="3" type="ORF">POF50_029040</name>
</gene>
<dbReference type="Proteomes" id="UP001156398">
    <property type="component" value="Unassembled WGS sequence"/>
</dbReference>
<evidence type="ECO:0000313" key="2">
    <source>
        <dbReference type="EMBL" id="MDI5961399.1"/>
    </source>
</evidence>
<accession>A0AA90HEB9</accession>
<name>A0AA90HEB9_9ACTN</name>
<evidence type="ECO:0000313" key="4">
    <source>
        <dbReference type="Proteomes" id="UP001156398"/>
    </source>
</evidence>
<keyword evidence="4" id="KW-1185">Reference proteome</keyword>
<dbReference type="Gene3D" id="3.10.180.10">
    <property type="entry name" value="2,3-Dihydroxybiphenyl 1,2-Dioxygenase, domain 1"/>
    <property type="match status" value="1"/>
</dbReference>
<dbReference type="AlphaFoldDB" id="A0AA90HEB9"/>
<dbReference type="RefSeq" id="WP_271314119.1">
    <property type="nucleotide sequence ID" value="NZ_JAAGKO020000001.1"/>
</dbReference>
<dbReference type="InterPro" id="IPR004360">
    <property type="entry name" value="Glyas_Fos-R_dOase_dom"/>
</dbReference>
<dbReference type="EMBL" id="JAAGKO020000001">
    <property type="protein sequence ID" value="MDI5961399.1"/>
    <property type="molecule type" value="Genomic_DNA"/>
</dbReference>
<evidence type="ECO:0000313" key="3">
    <source>
        <dbReference type="EMBL" id="MDI5973342.1"/>
    </source>
</evidence>
<dbReference type="InterPro" id="IPR029068">
    <property type="entry name" value="Glyas_Bleomycin-R_OHBP_Dase"/>
</dbReference>
<dbReference type="EMBL" id="JABXJJ020000044">
    <property type="protein sequence ID" value="MDI5973342.1"/>
    <property type="molecule type" value="Genomic_DNA"/>
</dbReference>
<dbReference type="InterPro" id="IPR037523">
    <property type="entry name" value="VOC_core"/>
</dbReference>
<dbReference type="SUPFAM" id="SSF54593">
    <property type="entry name" value="Glyoxalase/Bleomycin resistance protein/Dihydroxybiphenyl dioxygenase"/>
    <property type="match status" value="1"/>
</dbReference>
<dbReference type="Pfam" id="PF00903">
    <property type="entry name" value="Glyoxalase"/>
    <property type="match status" value="1"/>
</dbReference>
<feature type="domain" description="VOC" evidence="1">
    <location>
        <begin position="4"/>
        <end position="113"/>
    </location>
</feature>
<protein>
    <submittedName>
        <fullName evidence="3">VOC family protein</fullName>
    </submittedName>
</protein>
<organism evidence="3">
    <name type="scientific">Streptantibioticus silvisoli</name>
    <dbReference type="NCBI Taxonomy" id="2705255"/>
    <lineage>
        <taxon>Bacteria</taxon>
        <taxon>Bacillati</taxon>
        <taxon>Actinomycetota</taxon>
        <taxon>Actinomycetes</taxon>
        <taxon>Kitasatosporales</taxon>
        <taxon>Streptomycetaceae</taxon>
        <taxon>Streptantibioticus</taxon>
    </lineage>
</organism>
<comment type="caution">
    <text evidence="3">The sequence shown here is derived from an EMBL/GenBank/DDBJ whole genome shotgun (WGS) entry which is preliminary data.</text>
</comment>